<reference evidence="1 2" key="1">
    <citation type="submission" date="2016-06" db="EMBL/GenBank/DDBJ databases">
        <authorList>
            <person name="Kjaerup R.B."/>
            <person name="Dalgaard T.S."/>
            <person name="Juul-Madsen H.R."/>
        </authorList>
    </citation>
    <scope>NUCLEOTIDE SEQUENCE [LARGE SCALE GENOMIC DNA]</scope>
    <source>
        <strain evidence="1 2">DSM 43913</strain>
    </source>
</reference>
<dbReference type="GO" id="GO:0016740">
    <property type="term" value="F:transferase activity"/>
    <property type="evidence" value="ECO:0007669"/>
    <property type="project" value="UniProtKB-KW"/>
</dbReference>
<dbReference type="AlphaFoldDB" id="A0A1C5GB07"/>
<sequence length="376" mass="42241">MAELSAESELLLLLSRQQVTDTQMARVRTIISQDEPRLDWGQFAVQAARHRVAPLVGWHLWRLLTTERVAGLDSPVVLLMYSAYRDTQRANELMLAEVQAISDAAADQGITVLMRKGGHLAFAVYQEPGTRPMGDLDVLVTREEAPTLVKALEGLGYVEGNPTRVDIVPLSKRERAFWRLYGSDLPKMNKFGEFHRPIVSIDINVSLALPGKGYDVPVGAVLAHAGRHRYGDASFLVPSPEDAVIDLAAHIYKTSTTLRFMNRGKHRQLLKYVDIAEVVRRAGPDLLWDLLLERVDEYAVAGPVFYGLAHLRMLFPDAVPADALTALRQRCPEPERLLNEYGQWDLPEPRAWQQDFLTRFFDPDADRDLPASKSLV</sequence>
<keyword evidence="2" id="KW-1185">Reference proteome</keyword>
<gene>
    <name evidence="1" type="ORF">GA0070610_3359</name>
</gene>
<dbReference type="Pfam" id="PF14907">
    <property type="entry name" value="NTP_transf_5"/>
    <property type="match status" value="1"/>
</dbReference>
<accession>A0A1C5GB07</accession>
<proteinExistence type="predicted"/>
<keyword evidence="1" id="KW-0808">Transferase</keyword>
<dbReference type="InterPro" id="IPR039498">
    <property type="entry name" value="NTP_transf_5"/>
</dbReference>
<organism evidence="1 2">
    <name type="scientific">Micromonospora echinofusca</name>
    <dbReference type="NCBI Taxonomy" id="47858"/>
    <lineage>
        <taxon>Bacteria</taxon>
        <taxon>Bacillati</taxon>
        <taxon>Actinomycetota</taxon>
        <taxon>Actinomycetes</taxon>
        <taxon>Micromonosporales</taxon>
        <taxon>Micromonosporaceae</taxon>
        <taxon>Micromonospora</taxon>
    </lineage>
</organism>
<dbReference type="EMBL" id="LT607733">
    <property type="protein sequence ID" value="SCG17055.1"/>
    <property type="molecule type" value="Genomic_DNA"/>
</dbReference>
<dbReference type="RefSeq" id="WP_089000859.1">
    <property type="nucleotide sequence ID" value="NZ_LT607733.1"/>
</dbReference>
<protein>
    <submittedName>
        <fullName evidence="1">Uncharacterized nucleotidyltransferase</fullName>
    </submittedName>
</protein>
<dbReference type="Proteomes" id="UP000198251">
    <property type="component" value="Chromosome I"/>
</dbReference>
<evidence type="ECO:0000313" key="1">
    <source>
        <dbReference type="EMBL" id="SCG17055.1"/>
    </source>
</evidence>
<evidence type="ECO:0000313" key="2">
    <source>
        <dbReference type="Proteomes" id="UP000198251"/>
    </source>
</evidence>
<name>A0A1C5GB07_MICEH</name>
<dbReference type="Gene3D" id="3.30.460.40">
    <property type="match status" value="1"/>
</dbReference>
<dbReference type="GeneID" id="95803103"/>